<gene>
    <name evidence="6" type="ORF">HCN08_29325</name>
</gene>
<comment type="caution">
    <text evidence="6">The sequence shown here is derived from an EMBL/GenBank/DDBJ whole genome shotgun (WGS) entry which is preliminary data.</text>
</comment>
<evidence type="ECO:0000256" key="2">
    <source>
        <dbReference type="ARBA" id="ARBA00022643"/>
    </source>
</evidence>
<keyword evidence="7" id="KW-1185">Reference proteome</keyword>
<evidence type="ECO:0000259" key="5">
    <source>
        <dbReference type="Pfam" id="PF00296"/>
    </source>
</evidence>
<dbReference type="InterPro" id="IPR051260">
    <property type="entry name" value="Diverse_substr_monoxygenases"/>
</dbReference>
<dbReference type="PANTHER" id="PTHR30011:SF16">
    <property type="entry name" value="C2H2 FINGER DOMAIN TRANSCRIPTION FACTOR (EUROFUNG)-RELATED"/>
    <property type="match status" value="1"/>
</dbReference>
<reference evidence="6 7" key="1">
    <citation type="submission" date="2020-03" db="EMBL/GenBank/DDBJ databases">
        <title>WGS of actinomycetes isolated from Thailand.</title>
        <authorList>
            <person name="Thawai C."/>
        </authorList>
    </citation>
    <scope>NUCLEOTIDE SEQUENCE [LARGE SCALE GENOMIC DNA]</scope>
    <source>
        <strain evidence="6 7">PRB2-1</strain>
    </source>
</reference>
<dbReference type="Gene3D" id="3.20.20.30">
    <property type="entry name" value="Luciferase-like domain"/>
    <property type="match status" value="1"/>
</dbReference>
<evidence type="ECO:0000313" key="7">
    <source>
        <dbReference type="Proteomes" id="UP000734511"/>
    </source>
</evidence>
<name>A0ABX0ZU13_9ACTN</name>
<dbReference type="Pfam" id="PF00296">
    <property type="entry name" value="Bac_luciferase"/>
    <property type="match status" value="1"/>
</dbReference>
<keyword evidence="4" id="KW-0503">Monooxygenase</keyword>
<evidence type="ECO:0000256" key="4">
    <source>
        <dbReference type="ARBA" id="ARBA00023033"/>
    </source>
</evidence>
<evidence type="ECO:0000256" key="1">
    <source>
        <dbReference type="ARBA" id="ARBA00022630"/>
    </source>
</evidence>
<evidence type="ECO:0000313" key="6">
    <source>
        <dbReference type="EMBL" id="NJP47478.1"/>
    </source>
</evidence>
<keyword evidence="1" id="KW-0285">Flavoprotein</keyword>
<proteinExistence type="predicted"/>
<keyword evidence="3" id="KW-0560">Oxidoreductase</keyword>
<sequence length="349" mass="36388">MPAHPTVPSPVPSPAPPPSAFPFAALPAAAPFRPGRTLHLAAAIGGGRLPQDDTDHRELAALAERGGLDFVTLELPEPGPGERAGLLDAVGRLARVAAATGRIGLVPAVFAAGAAPFDVAEAVADLEWASRGRAGWMLAVPAAPRRGPRARAGLRPERAEALWRAAADTAAAVRRACGAPAGPRPPQAAPVTVLDATEPAAHAVAARHADLAFVRAVRPEDAGRIRAQVQRLAEEAGRDPRRLLVLADLAVDLGGAEIGPEPGAEIALTSDPAGRVRFRGGPVDLAELIADWQRQGAVDGFHVRPVEPLRDLERFVNGTAALLQHRGLFRSFHPGATLREHLGLHRPVG</sequence>
<organism evidence="6 7">
    <name type="scientific">Actinacidiphila epipremni</name>
    <dbReference type="NCBI Taxonomy" id="2053013"/>
    <lineage>
        <taxon>Bacteria</taxon>
        <taxon>Bacillati</taxon>
        <taxon>Actinomycetota</taxon>
        <taxon>Actinomycetes</taxon>
        <taxon>Kitasatosporales</taxon>
        <taxon>Streptomycetaceae</taxon>
        <taxon>Actinacidiphila</taxon>
    </lineage>
</organism>
<keyword evidence="2" id="KW-0288">FMN</keyword>
<dbReference type="EMBL" id="JAATEJ010000030">
    <property type="protein sequence ID" value="NJP47478.1"/>
    <property type="molecule type" value="Genomic_DNA"/>
</dbReference>
<evidence type="ECO:0000256" key="3">
    <source>
        <dbReference type="ARBA" id="ARBA00023002"/>
    </source>
</evidence>
<accession>A0ABX0ZU13</accession>
<dbReference type="InterPro" id="IPR011251">
    <property type="entry name" value="Luciferase-like_dom"/>
</dbReference>
<dbReference type="RefSeq" id="WP_167986317.1">
    <property type="nucleotide sequence ID" value="NZ_JAATEJ010000030.1"/>
</dbReference>
<protein>
    <submittedName>
        <fullName evidence="6">LLM class flavin-dependent oxidoreductase</fullName>
    </submittedName>
</protein>
<feature type="domain" description="Luciferase-like" evidence="5">
    <location>
        <begin position="52"/>
        <end position="247"/>
    </location>
</feature>
<dbReference type="InterPro" id="IPR036661">
    <property type="entry name" value="Luciferase-like_sf"/>
</dbReference>
<dbReference type="SUPFAM" id="SSF51679">
    <property type="entry name" value="Bacterial luciferase-like"/>
    <property type="match status" value="1"/>
</dbReference>
<dbReference type="Proteomes" id="UP000734511">
    <property type="component" value="Unassembled WGS sequence"/>
</dbReference>
<dbReference type="PANTHER" id="PTHR30011">
    <property type="entry name" value="ALKANESULFONATE MONOOXYGENASE-RELATED"/>
    <property type="match status" value="1"/>
</dbReference>